<dbReference type="CDD" id="cd16914">
    <property type="entry name" value="EcfT"/>
    <property type="match status" value="1"/>
</dbReference>
<accession>A0ABP8L4K2</accession>
<protein>
    <submittedName>
        <fullName evidence="7">Energy-coupling factor transporter transmembrane component T</fullName>
    </submittedName>
</protein>
<comment type="subcellular location">
    <subcellularLocation>
        <location evidence="1">Membrane</location>
        <topology evidence="1">Multi-pass membrane protein</topology>
    </subcellularLocation>
</comment>
<comment type="caution">
    <text evidence="7">The sequence shown here is derived from an EMBL/GenBank/DDBJ whole genome shotgun (WGS) entry which is preliminary data.</text>
</comment>
<feature type="transmembrane region" description="Helical" evidence="6">
    <location>
        <begin position="29"/>
        <end position="57"/>
    </location>
</feature>
<keyword evidence="8" id="KW-1185">Reference proteome</keyword>
<evidence type="ECO:0000256" key="6">
    <source>
        <dbReference type="SAM" id="Phobius"/>
    </source>
</evidence>
<dbReference type="PANTHER" id="PTHR34857:SF2">
    <property type="entry name" value="SLL0384 PROTEIN"/>
    <property type="match status" value="1"/>
</dbReference>
<organism evidence="7 8">
    <name type="scientific">Georgenia halophila</name>
    <dbReference type="NCBI Taxonomy" id="620889"/>
    <lineage>
        <taxon>Bacteria</taxon>
        <taxon>Bacillati</taxon>
        <taxon>Actinomycetota</taxon>
        <taxon>Actinomycetes</taxon>
        <taxon>Micrococcales</taxon>
        <taxon>Bogoriellaceae</taxon>
        <taxon>Georgenia</taxon>
    </lineage>
</organism>
<dbReference type="Proteomes" id="UP001500622">
    <property type="component" value="Unassembled WGS sequence"/>
</dbReference>
<evidence type="ECO:0000256" key="5">
    <source>
        <dbReference type="ARBA" id="ARBA00023136"/>
    </source>
</evidence>
<keyword evidence="4 6" id="KW-1133">Transmembrane helix</keyword>
<evidence type="ECO:0000313" key="8">
    <source>
        <dbReference type="Proteomes" id="UP001500622"/>
    </source>
</evidence>
<keyword evidence="5 6" id="KW-0472">Membrane</keyword>
<feature type="transmembrane region" description="Helical" evidence="6">
    <location>
        <begin position="69"/>
        <end position="91"/>
    </location>
</feature>
<feature type="transmembrane region" description="Helical" evidence="6">
    <location>
        <begin position="111"/>
        <end position="129"/>
    </location>
</feature>
<evidence type="ECO:0000313" key="7">
    <source>
        <dbReference type="EMBL" id="GAA4422043.1"/>
    </source>
</evidence>
<sequence length="262" mass="28515">MTAATRPAGVELVTEPNPVRNLNPTTVGVGAFVLAVVSQLFGLWSVGAVLLACFVVAVAAGRLRRFVKAWAPTVLLLSAVIVTLQTLFIPGETILVRVWILDATLEGFERGVTFAQRIMGVATPIVLATQVSSRRRVMIELERRRLPPKATYVVVAALNLIPEMGKQLSTILDAQRARGVETDANWFVRVRAFVPTLIPLILTSVLSVEEKALALQSRGFMVTGKKTALYAVADTRTDRVLRAALLVLLVLVVAGRILLWAW</sequence>
<name>A0ABP8L4K2_9MICO</name>
<reference evidence="8" key="1">
    <citation type="journal article" date="2019" name="Int. J. Syst. Evol. Microbiol.">
        <title>The Global Catalogue of Microorganisms (GCM) 10K type strain sequencing project: providing services to taxonomists for standard genome sequencing and annotation.</title>
        <authorList>
            <consortium name="The Broad Institute Genomics Platform"/>
            <consortium name="The Broad Institute Genome Sequencing Center for Infectious Disease"/>
            <person name="Wu L."/>
            <person name="Ma J."/>
        </authorList>
    </citation>
    <scope>NUCLEOTIDE SEQUENCE [LARGE SCALE GENOMIC DNA]</scope>
    <source>
        <strain evidence="8">JCM 17810</strain>
    </source>
</reference>
<evidence type="ECO:0000256" key="2">
    <source>
        <dbReference type="ARBA" id="ARBA00022475"/>
    </source>
</evidence>
<evidence type="ECO:0000256" key="3">
    <source>
        <dbReference type="ARBA" id="ARBA00022692"/>
    </source>
</evidence>
<proteinExistence type="predicted"/>
<feature type="transmembrane region" description="Helical" evidence="6">
    <location>
        <begin position="240"/>
        <end position="261"/>
    </location>
</feature>
<dbReference type="InterPro" id="IPR051611">
    <property type="entry name" value="ECF_transporter_component"/>
</dbReference>
<dbReference type="PANTHER" id="PTHR34857">
    <property type="entry name" value="SLL0384 PROTEIN"/>
    <property type="match status" value="1"/>
</dbReference>
<gene>
    <name evidence="7" type="ORF">GCM10023169_15870</name>
</gene>
<dbReference type="RefSeq" id="WP_345215712.1">
    <property type="nucleotide sequence ID" value="NZ_BAABGN010000006.1"/>
</dbReference>
<evidence type="ECO:0000256" key="1">
    <source>
        <dbReference type="ARBA" id="ARBA00004141"/>
    </source>
</evidence>
<dbReference type="Pfam" id="PF02361">
    <property type="entry name" value="CbiQ"/>
    <property type="match status" value="1"/>
</dbReference>
<keyword evidence="3 6" id="KW-0812">Transmembrane</keyword>
<dbReference type="EMBL" id="BAABGN010000006">
    <property type="protein sequence ID" value="GAA4422043.1"/>
    <property type="molecule type" value="Genomic_DNA"/>
</dbReference>
<keyword evidence="2" id="KW-1003">Cell membrane</keyword>
<dbReference type="InterPro" id="IPR003339">
    <property type="entry name" value="ABC/ECF_trnsptr_transmembrane"/>
</dbReference>
<evidence type="ECO:0000256" key="4">
    <source>
        <dbReference type="ARBA" id="ARBA00022989"/>
    </source>
</evidence>